<organism evidence="3 4">
    <name type="scientific">Gordonia rhizosphera NBRC 16068</name>
    <dbReference type="NCBI Taxonomy" id="1108045"/>
    <lineage>
        <taxon>Bacteria</taxon>
        <taxon>Bacillati</taxon>
        <taxon>Actinomycetota</taxon>
        <taxon>Actinomycetes</taxon>
        <taxon>Mycobacteriales</taxon>
        <taxon>Gordoniaceae</taxon>
        <taxon>Gordonia</taxon>
    </lineage>
</organism>
<dbReference type="Pfam" id="PF04205">
    <property type="entry name" value="FMN_bind"/>
    <property type="match status" value="1"/>
</dbReference>
<dbReference type="InterPro" id="IPR007329">
    <property type="entry name" value="FMN-bd"/>
</dbReference>
<dbReference type="Proteomes" id="UP000008363">
    <property type="component" value="Unassembled WGS sequence"/>
</dbReference>
<sequence>MRRITLWLLMTVTIVVLLFSYHTSTNQSTIPSVATVTGSAATESSSSSSSGTGPDPDSASGASGSDTSTSDQSSVSSGGTFTGSAVNTRWGPVQVQITVADGTITEVTVPVYPASDQRDIEINSRALPILIQETIDAQSAQIDMVSGATVTSVGYIQSLQEAIDQANLQ</sequence>
<dbReference type="eggNOG" id="COG3976">
    <property type="taxonomic scope" value="Bacteria"/>
</dbReference>
<dbReference type="STRING" id="1108045.GORHZ_120_00640"/>
<evidence type="ECO:0000313" key="3">
    <source>
        <dbReference type="EMBL" id="GAB91008.1"/>
    </source>
</evidence>
<evidence type="ECO:0000256" key="1">
    <source>
        <dbReference type="SAM" id="MobiDB-lite"/>
    </source>
</evidence>
<name>K6V4D1_9ACTN</name>
<dbReference type="SMART" id="SM00900">
    <property type="entry name" value="FMN_bind"/>
    <property type="match status" value="1"/>
</dbReference>
<accession>K6V4D1</accession>
<dbReference type="OrthoDB" id="8099475at2"/>
<proteinExistence type="predicted"/>
<protein>
    <recommendedName>
        <fullName evidence="2">FMN-binding domain-containing protein</fullName>
    </recommendedName>
</protein>
<dbReference type="AlphaFoldDB" id="K6V4D1"/>
<dbReference type="Gene3D" id="3.90.1010.20">
    <property type="match status" value="1"/>
</dbReference>
<comment type="caution">
    <text evidence="3">The sequence shown here is derived from an EMBL/GenBank/DDBJ whole genome shotgun (WGS) entry which is preliminary data.</text>
</comment>
<feature type="region of interest" description="Disordered" evidence="1">
    <location>
        <begin position="41"/>
        <end position="80"/>
    </location>
</feature>
<reference evidence="3 4" key="1">
    <citation type="submission" date="2012-08" db="EMBL/GenBank/DDBJ databases">
        <title>Whole genome shotgun sequence of Gordonia rhizosphera NBRC 16068.</title>
        <authorList>
            <person name="Takarada H."/>
            <person name="Isaki S."/>
            <person name="Hosoyama A."/>
            <person name="Tsuchikane K."/>
            <person name="Katsumata H."/>
            <person name="Baba S."/>
            <person name="Ohji S."/>
            <person name="Yamazaki S."/>
            <person name="Fujita N."/>
        </authorList>
    </citation>
    <scope>NUCLEOTIDE SEQUENCE [LARGE SCALE GENOMIC DNA]</scope>
    <source>
        <strain evidence="3 4">NBRC 16068</strain>
    </source>
</reference>
<evidence type="ECO:0000313" key="4">
    <source>
        <dbReference type="Proteomes" id="UP000008363"/>
    </source>
</evidence>
<keyword evidence="4" id="KW-1185">Reference proteome</keyword>
<gene>
    <name evidence="3" type="ORF">GORHZ_120_00640</name>
</gene>
<dbReference type="EMBL" id="BAHC01000120">
    <property type="protein sequence ID" value="GAB91008.1"/>
    <property type="molecule type" value="Genomic_DNA"/>
</dbReference>
<feature type="domain" description="FMN-binding" evidence="2">
    <location>
        <begin position="88"/>
        <end position="166"/>
    </location>
</feature>
<dbReference type="GO" id="GO:0016020">
    <property type="term" value="C:membrane"/>
    <property type="evidence" value="ECO:0007669"/>
    <property type="project" value="InterPro"/>
</dbReference>
<dbReference type="GO" id="GO:0010181">
    <property type="term" value="F:FMN binding"/>
    <property type="evidence" value="ECO:0007669"/>
    <property type="project" value="InterPro"/>
</dbReference>
<evidence type="ECO:0000259" key="2">
    <source>
        <dbReference type="SMART" id="SM00900"/>
    </source>
</evidence>